<dbReference type="InParanoid" id="A0A6J0UEN8"/>
<name>A0A6J0UEN8_9SAUR</name>
<keyword evidence="7" id="KW-1185">Reference proteome</keyword>
<dbReference type="PANTHER" id="PTHR31938">
    <property type="entry name" value="NUCLEAR SPECKLE SPLICING REGULATORY PROTEIN 1"/>
    <property type="match status" value="1"/>
</dbReference>
<evidence type="ECO:0000313" key="8">
    <source>
        <dbReference type="RefSeq" id="XP_020659112.2"/>
    </source>
</evidence>
<proteinExistence type="inferred from homology"/>
<evidence type="ECO:0000256" key="3">
    <source>
        <dbReference type="ARBA" id="ARBA00023054"/>
    </source>
</evidence>
<evidence type="ECO:0000256" key="1">
    <source>
        <dbReference type="ARBA" id="ARBA00010126"/>
    </source>
</evidence>
<comment type="similarity">
    <text evidence="1">Belongs to the NSRP1 family.</text>
</comment>
<gene>
    <name evidence="8" type="primary">NSRP1</name>
</gene>
<dbReference type="Pfam" id="PF09745">
    <property type="entry name" value="NSRP1_N"/>
    <property type="match status" value="1"/>
</dbReference>
<feature type="compositionally biased region" description="Basic and acidic residues" evidence="5">
    <location>
        <begin position="308"/>
        <end position="328"/>
    </location>
</feature>
<dbReference type="Proteomes" id="UP001652642">
    <property type="component" value="Chromosome 7"/>
</dbReference>
<dbReference type="RefSeq" id="XP_020659112.2">
    <property type="nucleotide sequence ID" value="XM_020803453.2"/>
</dbReference>
<reference evidence="8" key="1">
    <citation type="submission" date="2025-08" db="UniProtKB">
        <authorList>
            <consortium name="RefSeq"/>
        </authorList>
    </citation>
    <scope>IDENTIFICATION</scope>
</reference>
<dbReference type="GeneID" id="110084247"/>
<dbReference type="GO" id="GO:0000381">
    <property type="term" value="P:regulation of alternative mRNA splicing, via spliceosome"/>
    <property type="evidence" value="ECO:0007669"/>
    <property type="project" value="InterPro"/>
</dbReference>
<protein>
    <recommendedName>
        <fullName evidence="2">Nuclear speckle splicing regulatory protein 1</fullName>
    </recommendedName>
    <alternativeName>
        <fullName evidence="4">Coiled-coil domain-containing protein 55</fullName>
    </alternativeName>
</protein>
<sequence length="514" mass="59626">MAAPSKQYGLIFPKKAQQKTFVKHAVFMDDSDEESSVGESLQREALKKQAMKQTKLEIQRALAEDSTVYEYDNIYDDIQQKKAESQASVLAGKGEKKPKYIQNILKAAELRKKEQEKRMEKKIQKEREMEGHAFDDKEAFVTSAYKKKLQERAQEEEREKREAEIEACLDVTKQRDLSGFYRHFLNQAVGEEAMPECSLREARLKEEGPDEDPRDCKQTRQKADDPTSPCVPAKGADNPDADSDLGMDSSDDEDTAEVHTEGRAGDGKETQRRRSDSSGNSSKHRKSQRDSRSSSEERKHGSKTPPSHPERQEGGRKGKMEQPREKDRERRHRDRGKEERLRSEDRPRRQDEREDRQRRKDRKERDEYDRELKRERDREDKYSQWEQQVKERPASSRDQGREGERAKGAKEGQEEESQQERENGNPWSLAEGDPHSQKSSLGRGKENPSDSEELPELKHKTSEEGGEQTEKPPERPNKFAKRSSQETVLSARDRYLARQMARVGTKSYIEKEED</sequence>
<feature type="region of interest" description="Disordered" evidence="5">
    <location>
        <begin position="116"/>
        <end position="136"/>
    </location>
</feature>
<accession>A0A6J0UEN8</accession>
<organism evidence="7 8">
    <name type="scientific">Pogona vitticeps</name>
    <name type="common">central bearded dragon</name>
    <dbReference type="NCBI Taxonomy" id="103695"/>
    <lineage>
        <taxon>Eukaryota</taxon>
        <taxon>Metazoa</taxon>
        <taxon>Chordata</taxon>
        <taxon>Craniata</taxon>
        <taxon>Vertebrata</taxon>
        <taxon>Euteleostomi</taxon>
        <taxon>Lepidosauria</taxon>
        <taxon>Squamata</taxon>
        <taxon>Bifurcata</taxon>
        <taxon>Unidentata</taxon>
        <taxon>Episquamata</taxon>
        <taxon>Toxicofera</taxon>
        <taxon>Iguania</taxon>
        <taxon>Acrodonta</taxon>
        <taxon>Agamidae</taxon>
        <taxon>Amphibolurinae</taxon>
        <taxon>Pogona</taxon>
    </lineage>
</organism>
<feature type="compositionally biased region" description="Basic and acidic residues" evidence="5">
    <location>
        <begin position="256"/>
        <end position="276"/>
    </location>
</feature>
<evidence type="ECO:0000259" key="6">
    <source>
        <dbReference type="Pfam" id="PF09745"/>
    </source>
</evidence>
<dbReference type="PANTHER" id="PTHR31938:SF4">
    <property type="entry name" value="NUCLEAR SPECKLE SPLICING REGULATORY PROTEIN 1"/>
    <property type="match status" value="1"/>
</dbReference>
<feature type="compositionally biased region" description="Basic and acidic residues" evidence="5">
    <location>
        <begin position="198"/>
        <end position="207"/>
    </location>
</feature>
<keyword evidence="3" id="KW-0175">Coiled coil</keyword>
<evidence type="ECO:0000256" key="4">
    <source>
        <dbReference type="ARBA" id="ARBA00030718"/>
    </source>
</evidence>
<evidence type="ECO:0000256" key="5">
    <source>
        <dbReference type="SAM" id="MobiDB-lite"/>
    </source>
</evidence>
<feature type="compositionally biased region" description="Basic and acidic residues" evidence="5">
    <location>
        <begin position="455"/>
        <end position="477"/>
    </location>
</feature>
<feature type="domain" description="Nuclear speckle splicing regulatory protein 1 N-terminal" evidence="6">
    <location>
        <begin position="55"/>
        <end position="174"/>
    </location>
</feature>
<dbReference type="InterPro" id="IPR042816">
    <property type="entry name" value="Nsrp1"/>
</dbReference>
<feature type="compositionally biased region" description="Basic and acidic residues" evidence="5">
    <location>
        <begin position="335"/>
        <end position="423"/>
    </location>
</feature>
<feature type="region of interest" description="Disordered" evidence="5">
    <location>
        <begin position="187"/>
        <end position="493"/>
    </location>
</feature>
<feature type="compositionally biased region" description="Basic and acidic residues" evidence="5">
    <location>
        <begin position="214"/>
        <end position="225"/>
    </location>
</feature>
<dbReference type="InterPro" id="IPR018612">
    <property type="entry name" value="NSRP1_N"/>
</dbReference>
<feature type="compositionally biased region" description="Acidic residues" evidence="5">
    <location>
        <begin position="239"/>
        <end position="255"/>
    </location>
</feature>
<dbReference type="CTD" id="84081"/>
<evidence type="ECO:0000313" key="7">
    <source>
        <dbReference type="Proteomes" id="UP001652642"/>
    </source>
</evidence>
<dbReference type="AlphaFoldDB" id="A0A6J0UEN8"/>
<dbReference type="KEGG" id="pvt:110084247"/>
<feature type="compositionally biased region" description="Basic and acidic residues" evidence="5">
    <location>
        <begin position="288"/>
        <end position="299"/>
    </location>
</feature>
<dbReference type="OrthoDB" id="446635at2759"/>
<evidence type="ECO:0000256" key="2">
    <source>
        <dbReference type="ARBA" id="ARBA00020556"/>
    </source>
</evidence>